<evidence type="ECO:0000313" key="4">
    <source>
        <dbReference type="Proteomes" id="UP000700596"/>
    </source>
</evidence>
<feature type="transmembrane region" description="Helical" evidence="2">
    <location>
        <begin position="64"/>
        <end position="88"/>
    </location>
</feature>
<gene>
    <name evidence="3" type="ORF">B0J11DRAFT_517827</name>
</gene>
<evidence type="ECO:0000256" key="1">
    <source>
        <dbReference type="SAM" id="MobiDB-lite"/>
    </source>
</evidence>
<dbReference type="AlphaFoldDB" id="A0A9P9ED23"/>
<keyword evidence="2" id="KW-0812">Transmembrane</keyword>
<dbReference type="InterPro" id="IPR011990">
    <property type="entry name" value="TPR-like_helical_dom_sf"/>
</dbReference>
<dbReference type="GO" id="GO:0031942">
    <property type="term" value="C:i-AAA complex"/>
    <property type="evidence" value="ECO:0007669"/>
    <property type="project" value="TreeGrafter"/>
</dbReference>
<reference evidence="3" key="1">
    <citation type="journal article" date="2021" name="Nat. Commun.">
        <title>Genetic determinants of endophytism in the Arabidopsis root mycobiome.</title>
        <authorList>
            <person name="Mesny F."/>
            <person name="Miyauchi S."/>
            <person name="Thiergart T."/>
            <person name="Pickel B."/>
            <person name="Atanasova L."/>
            <person name="Karlsson M."/>
            <person name="Huettel B."/>
            <person name="Barry K.W."/>
            <person name="Haridas S."/>
            <person name="Chen C."/>
            <person name="Bauer D."/>
            <person name="Andreopoulos W."/>
            <person name="Pangilinan J."/>
            <person name="LaButti K."/>
            <person name="Riley R."/>
            <person name="Lipzen A."/>
            <person name="Clum A."/>
            <person name="Drula E."/>
            <person name="Henrissat B."/>
            <person name="Kohler A."/>
            <person name="Grigoriev I.V."/>
            <person name="Martin F.M."/>
            <person name="Hacquard S."/>
        </authorList>
    </citation>
    <scope>NUCLEOTIDE SEQUENCE</scope>
    <source>
        <strain evidence="3">MPI-CAGE-CH-0243</strain>
    </source>
</reference>
<evidence type="ECO:0008006" key="5">
    <source>
        <dbReference type="Google" id="ProtNLM"/>
    </source>
</evidence>
<dbReference type="EMBL" id="JAGMWT010000002">
    <property type="protein sequence ID" value="KAH7135202.1"/>
    <property type="molecule type" value="Genomic_DNA"/>
</dbReference>
<dbReference type="GO" id="GO:0006515">
    <property type="term" value="P:protein quality control for misfolded or incompletely synthesized proteins"/>
    <property type="evidence" value="ECO:0007669"/>
    <property type="project" value="TreeGrafter"/>
</dbReference>
<keyword evidence="4" id="KW-1185">Reference proteome</keyword>
<evidence type="ECO:0000313" key="3">
    <source>
        <dbReference type="EMBL" id="KAH7135202.1"/>
    </source>
</evidence>
<protein>
    <recommendedName>
        <fullName evidence="5">TPR domain protein</fullName>
    </recommendedName>
</protein>
<dbReference type="GO" id="GO:0051787">
    <property type="term" value="F:misfolded protein binding"/>
    <property type="evidence" value="ECO:0007669"/>
    <property type="project" value="TreeGrafter"/>
</dbReference>
<dbReference type="PANTHER" id="PTHR28142:SF1">
    <property type="entry name" value="MITOCHONDRIAL INNER MEMBRANE I-AAA PROTEASE SUPERCOMPLEX SUBUNIT MGR3-RELATED"/>
    <property type="match status" value="1"/>
</dbReference>
<dbReference type="PANTHER" id="PTHR28142">
    <property type="entry name" value="MITOCHONDRIAL INNER MEMBRANE I-AAA PROTEASE SUPERCOMPLEX SUBUNIT MGR3-RELATED"/>
    <property type="match status" value="1"/>
</dbReference>
<dbReference type="Proteomes" id="UP000700596">
    <property type="component" value="Unassembled WGS sequence"/>
</dbReference>
<sequence>MFSRALPRAVPRVSHFAKCNGPSNTQAFTRIPLRTWRPVQLQYSRREQSNISRAFKENYKRSPIMFPLAVGSLVVLITFASIWIPLYYQNAIIKPYHNFPEPVAQKLRRAFFYSRGKNLDLHEANKYFRQALAVAQEVGMDPFGPEILGVKYAIMGTFEKAGQYPLACDVLEIMRVDCQRWIDEFSDNHWTNGNRSRILKVIVQLNVKLGELYDTKYMNQPDDAEKRLVEAVEIVLRESTRREKDGVKEGEGDFMTAEEIGGTMESLAHHYEQYDSHYLATPLFLQALAMCPPNSCHGVVLMNNISTCLAQQTPPTSSPSPTTTPSVDNLTSPLPAARAALVDQARKWADNAIARAVEIKSPDRNEECDVGCAVATHNLGEFLEMEGKIKDAQQKYKEAESLSKSIGFREGLTNAKAGLYRLKTLENGAK</sequence>
<name>A0A9P9ED23_9PLEO</name>
<dbReference type="CDD" id="cd24145">
    <property type="entry name" value="Mgr3-like"/>
    <property type="match status" value="1"/>
</dbReference>
<comment type="caution">
    <text evidence="3">The sequence shown here is derived from an EMBL/GenBank/DDBJ whole genome shotgun (WGS) entry which is preliminary data.</text>
</comment>
<proteinExistence type="predicted"/>
<feature type="region of interest" description="Disordered" evidence="1">
    <location>
        <begin position="311"/>
        <end position="331"/>
    </location>
</feature>
<dbReference type="Gene3D" id="1.25.40.10">
    <property type="entry name" value="Tetratricopeptide repeat domain"/>
    <property type="match status" value="1"/>
</dbReference>
<keyword evidence="2" id="KW-0472">Membrane</keyword>
<evidence type="ECO:0000256" key="2">
    <source>
        <dbReference type="SAM" id="Phobius"/>
    </source>
</evidence>
<organism evidence="3 4">
    <name type="scientific">Dendryphion nanum</name>
    <dbReference type="NCBI Taxonomy" id="256645"/>
    <lineage>
        <taxon>Eukaryota</taxon>
        <taxon>Fungi</taxon>
        <taxon>Dikarya</taxon>
        <taxon>Ascomycota</taxon>
        <taxon>Pezizomycotina</taxon>
        <taxon>Dothideomycetes</taxon>
        <taxon>Pleosporomycetidae</taxon>
        <taxon>Pleosporales</taxon>
        <taxon>Torulaceae</taxon>
        <taxon>Dendryphion</taxon>
    </lineage>
</organism>
<accession>A0A9P9ED23</accession>
<feature type="compositionally biased region" description="Low complexity" evidence="1">
    <location>
        <begin position="313"/>
        <end position="326"/>
    </location>
</feature>
<dbReference type="InterPro" id="IPR040201">
    <property type="entry name" value="Mrg3-like"/>
</dbReference>
<dbReference type="OrthoDB" id="10050400at2759"/>
<keyword evidence="2" id="KW-1133">Transmembrane helix</keyword>